<dbReference type="AlphaFoldDB" id="A0A158I0H9"/>
<evidence type="ECO:0000313" key="2">
    <source>
        <dbReference type="EMBL" id="SAL50112.1"/>
    </source>
</evidence>
<reference evidence="3" key="1">
    <citation type="submission" date="2016-01" db="EMBL/GenBank/DDBJ databases">
        <authorList>
            <person name="Peeters C."/>
        </authorList>
    </citation>
    <scope>NUCLEOTIDE SEQUENCE [LARGE SCALE GENOMIC DNA]</scope>
</reference>
<dbReference type="EMBL" id="FCNY02000010">
    <property type="protein sequence ID" value="SAL50112.1"/>
    <property type="molecule type" value="Genomic_DNA"/>
</dbReference>
<evidence type="ECO:0000256" key="1">
    <source>
        <dbReference type="SAM" id="Coils"/>
    </source>
</evidence>
<feature type="coiled-coil region" evidence="1">
    <location>
        <begin position="10"/>
        <end position="37"/>
    </location>
</feature>
<sequence>MPTNNTKLSALAESASIKAMAEKIERLEKELATWQSASHLPSQLGDFARILRSHGIATVFHAGKIDPIDGGTAAESLRAAVEQFGRRERLTPQCQARLIAELSGSLFDATDGLDAVKKTKLA</sequence>
<accession>A0A158I0H9</accession>
<organism evidence="2 3">
    <name type="scientific">Caballeronia cordobensis</name>
    <name type="common">Burkholderia cordobensis</name>
    <dbReference type="NCBI Taxonomy" id="1353886"/>
    <lineage>
        <taxon>Bacteria</taxon>
        <taxon>Pseudomonadati</taxon>
        <taxon>Pseudomonadota</taxon>
        <taxon>Betaproteobacteria</taxon>
        <taxon>Burkholderiales</taxon>
        <taxon>Burkholderiaceae</taxon>
        <taxon>Caballeronia</taxon>
    </lineage>
</organism>
<name>A0A158I0H9_CABCO</name>
<evidence type="ECO:0000313" key="3">
    <source>
        <dbReference type="Proteomes" id="UP000054740"/>
    </source>
</evidence>
<keyword evidence="3" id="KW-1185">Reference proteome</keyword>
<gene>
    <name evidence="2" type="ORF">AWB70_04019</name>
</gene>
<dbReference type="Proteomes" id="UP000054740">
    <property type="component" value="Unassembled WGS sequence"/>
</dbReference>
<proteinExistence type="predicted"/>
<protein>
    <submittedName>
        <fullName evidence="2">Uncharacterized protein</fullName>
    </submittedName>
</protein>
<dbReference type="RefSeq" id="WP_235024294.1">
    <property type="nucleotide sequence ID" value="NZ_FCNY02000010.1"/>
</dbReference>
<keyword evidence="1" id="KW-0175">Coiled coil</keyword>